<evidence type="ECO:0000256" key="6">
    <source>
        <dbReference type="ARBA" id="ARBA00022723"/>
    </source>
</evidence>
<organism evidence="15 16">
    <name type="scientific">Chironomus riparius</name>
    <dbReference type="NCBI Taxonomy" id="315576"/>
    <lineage>
        <taxon>Eukaryota</taxon>
        <taxon>Metazoa</taxon>
        <taxon>Ecdysozoa</taxon>
        <taxon>Arthropoda</taxon>
        <taxon>Hexapoda</taxon>
        <taxon>Insecta</taxon>
        <taxon>Pterygota</taxon>
        <taxon>Neoptera</taxon>
        <taxon>Endopterygota</taxon>
        <taxon>Diptera</taxon>
        <taxon>Nematocera</taxon>
        <taxon>Chironomoidea</taxon>
        <taxon>Chironomidae</taxon>
        <taxon>Chironominae</taxon>
        <taxon>Chironomus</taxon>
    </lineage>
</organism>
<evidence type="ECO:0000256" key="14">
    <source>
        <dbReference type="RuleBase" id="RU000461"/>
    </source>
</evidence>
<feature type="binding site" description="axial binding residue" evidence="13">
    <location>
        <position position="466"/>
    </location>
    <ligand>
        <name>heme</name>
        <dbReference type="ChEBI" id="CHEBI:30413"/>
    </ligand>
    <ligandPart>
        <name>Fe</name>
        <dbReference type="ChEBI" id="CHEBI:18248"/>
    </ligandPart>
</feature>
<dbReference type="PROSITE" id="PS00086">
    <property type="entry name" value="CYTOCHROME_P450"/>
    <property type="match status" value="1"/>
</dbReference>
<keyword evidence="6 13" id="KW-0479">Metal-binding</keyword>
<evidence type="ECO:0000256" key="11">
    <source>
        <dbReference type="ARBA" id="ARBA00023033"/>
    </source>
</evidence>
<dbReference type="OrthoDB" id="2789670at2759"/>
<gene>
    <name evidence="15" type="ORF">CHIRRI_LOCUS4892</name>
</gene>
<dbReference type="GO" id="GO:0020037">
    <property type="term" value="F:heme binding"/>
    <property type="evidence" value="ECO:0007669"/>
    <property type="project" value="InterPro"/>
</dbReference>
<keyword evidence="9 14" id="KW-0560">Oxidoreductase</keyword>
<evidence type="ECO:0000256" key="8">
    <source>
        <dbReference type="ARBA" id="ARBA00022848"/>
    </source>
</evidence>
<keyword evidence="5 13" id="KW-0349">Heme</keyword>
<keyword evidence="16" id="KW-1185">Reference proteome</keyword>
<evidence type="ECO:0000256" key="9">
    <source>
        <dbReference type="ARBA" id="ARBA00023002"/>
    </source>
</evidence>
<sequence length="524" mass="60201">MVLWILVAIFAALIYLINQHYFSYWSKRGIPNNDPTFILGDLGSILFGQKPFGEFFRDIYEKNKNHKIIGLYLSYRPAILVNDPVLVQDLIIKNFTSFHDRSFTVDEEVDPLTANLFLLTGQRWRDLRVKLSPTFTSGKLKGMYPTIRGCAQVLQDYLDKEVKSGNDVFDIRDLMARFTTNVISSVAFGIDNDCINDRENIFRKMGAKIFNRNFKQVFLGLIFVFIPKLFTSLKIKTKRIPQDIEDFFMSVVKQTIDHREKNKDLERKDFMQLLIQLKDQGFIKADKDNSLDDKSGMETNTKSDLKKLTFNEVAAQAFLFFIAGFETSSSTSNFCLFELSRHPEIQKQVQDEIDKVTKKANSKEISYDMLGEMKFLECCIDEALRKYPIVPSLSRECSKDHTFPGTKYTIEKGTSVFISVLGFHRDPEIYENPIEFRPERFLDSPTGNGKSNGVFYLPFGDGPRNCIGARMGKLQTKLGLAMILSKFSFELADKNMMHSELEYDATNNILAPKDSIMLKAVPRM</sequence>
<dbReference type="PRINTS" id="PR00463">
    <property type="entry name" value="EP450I"/>
</dbReference>
<keyword evidence="12" id="KW-0472">Membrane</keyword>
<dbReference type="AlphaFoldDB" id="A0A9N9RSH8"/>
<dbReference type="InterPro" id="IPR002401">
    <property type="entry name" value="Cyt_P450_E_grp-I"/>
</dbReference>
<reference evidence="15" key="1">
    <citation type="submission" date="2022-01" db="EMBL/GenBank/DDBJ databases">
        <authorList>
            <person name="King R."/>
        </authorList>
    </citation>
    <scope>NUCLEOTIDE SEQUENCE</scope>
</reference>
<evidence type="ECO:0000256" key="12">
    <source>
        <dbReference type="ARBA" id="ARBA00023136"/>
    </source>
</evidence>
<dbReference type="Pfam" id="PF00067">
    <property type="entry name" value="p450"/>
    <property type="match status" value="1"/>
</dbReference>
<dbReference type="InterPro" id="IPR036396">
    <property type="entry name" value="Cyt_P450_sf"/>
</dbReference>
<dbReference type="Gene3D" id="1.10.630.10">
    <property type="entry name" value="Cytochrome P450"/>
    <property type="match status" value="1"/>
</dbReference>
<dbReference type="InterPro" id="IPR017972">
    <property type="entry name" value="Cyt_P450_CS"/>
</dbReference>
<evidence type="ECO:0000256" key="3">
    <source>
        <dbReference type="ARBA" id="ARBA00004406"/>
    </source>
</evidence>
<dbReference type="PANTHER" id="PTHR24292:SF100">
    <property type="entry name" value="CYTOCHROME P450 6A16, ISOFORM B-RELATED"/>
    <property type="match status" value="1"/>
</dbReference>
<evidence type="ECO:0008006" key="17">
    <source>
        <dbReference type="Google" id="ProtNLM"/>
    </source>
</evidence>
<evidence type="ECO:0000256" key="5">
    <source>
        <dbReference type="ARBA" id="ARBA00022617"/>
    </source>
</evidence>
<evidence type="ECO:0000313" key="15">
    <source>
        <dbReference type="EMBL" id="CAG9801975.1"/>
    </source>
</evidence>
<proteinExistence type="inferred from homology"/>
<dbReference type="PANTHER" id="PTHR24292">
    <property type="entry name" value="CYTOCHROME P450"/>
    <property type="match status" value="1"/>
</dbReference>
<evidence type="ECO:0000256" key="7">
    <source>
        <dbReference type="ARBA" id="ARBA00022824"/>
    </source>
</evidence>
<protein>
    <recommendedName>
        <fullName evidence="17">Cytochrome P450</fullName>
    </recommendedName>
</protein>
<accession>A0A9N9RSH8</accession>
<keyword evidence="10 13" id="KW-0408">Iron</keyword>
<evidence type="ECO:0000256" key="1">
    <source>
        <dbReference type="ARBA" id="ARBA00001971"/>
    </source>
</evidence>
<name>A0A9N9RSH8_9DIPT</name>
<keyword evidence="8" id="KW-0492">Microsome</keyword>
<evidence type="ECO:0000256" key="4">
    <source>
        <dbReference type="ARBA" id="ARBA00010617"/>
    </source>
</evidence>
<dbReference type="InterPro" id="IPR050476">
    <property type="entry name" value="Insect_CytP450_Detox"/>
</dbReference>
<dbReference type="GO" id="GO:0016705">
    <property type="term" value="F:oxidoreductase activity, acting on paired donors, with incorporation or reduction of molecular oxygen"/>
    <property type="evidence" value="ECO:0007669"/>
    <property type="project" value="InterPro"/>
</dbReference>
<dbReference type="GO" id="GO:0005789">
    <property type="term" value="C:endoplasmic reticulum membrane"/>
    <property type="evidence" value="ECO:0007669"/>
    <property type="project" value="UniProtKB-SubCell"/>
</dbReference>
<dbReference type="PRINTS" id="PR00385">
    <property type="entry name" value="P450"/>
</dbReference>
<comment type="cofactor">
    <cofactor evidence="1 13">
        <name>heme</name>
        <dbReference type="ChEBI" id="CHEBI:30413"/>
    </cofactor>
</comment>
<comment type="subcellular location">
    <subcellularLocation>
        <location evidence="3">Endoplasmic reticulum membrane</location>
        <topology evidence="3">Peripheral membrane protein</topology>
    </subcellularLocation>
    <subcellularLocation>
        <location evidence="2">Microsome membrane</location>
        <topology evidence="2">Peripheral membrane protein</topology>
    </subcellularLocation>
</comment>
<dbReference type="EMBL" id="OU895878">
    <property type="protein sequence ID" value="CAG9801975.1"/>
    <property type="molecule type" value="Genomic_DNA"/>
</dbReference>
<dbReference type="InterPro" id="IPR001128">
    <property type="entry name" value="Cyt_P450"/>
</dbReference>
<keyword evidence="11 14" id="KW-0503">Monooxygenase</keyword>
<evidence type="ECO:0000256" key="10">
    <source>
        <dbReference type="ARBA" id="ARBA00023004"/>
    </source>
</evidence>
<keyword evidence="7" id="KW-0256">Endoplasmic reticulum</keyword>
<comment type="similarity">
    <text evidence="4 14">Belongs to the cytochrome P450 family.</text>
</comment>
<evidence type="ECO:0000256" key="2">
    <source>
        <dbReference type="ARBA" id="ARBA00004174"/>
    </source>
</evidence>
<evidence type="ECO:0000256" key="13">
    <source>
        <dbReference type="PIRSR" id="PIRSR602401-1"/>
    </source>
</evidence>
<dbReference type="CDD" id="cd11056">
    <property type="entry name" value="CYP6-like"/>
    <property type="match status" value="1"/>
</dbReference>
<dbReference type="GO" id="GO:0004497">
    <property type="term" value="F:monooxygenase activity"/>
    <property type="evidence" value="ECO:0007669"/>
    <property type="project" value="UniProtKB-KW"/>
</dbReference>
<reference evidence="15" key="2">
    <citation type="submission" date="2022-10" db="EMBL/GenBank/DDBJ databases">
        <authorList>
            <consortium name="ENA_rothamsted_submissions"/>
            <consortium name="culmorum"/>
            <person name="King R."/>
        </authorList>
    </citation>
    <scope>NUCLEOTIDE SEQUENCE</scope>
</reference>
<evidence type="ECO:0000313" key="16">
    <source>
        <dbReference type="Proteomes" id="UP001153620"/>
    </source>
</evidence>
<dbReference type="FunFam" id="1.10.630.10:FF:000042">
    <property type="entry name" value="Cytochrome P450"/>
    <property type="match status" value="1"/>
</dbReference>
<dbReference type="GO" id="GO:0005506">
    <property type="term" value="F:iron ion binding"/>
    <property type="evidence" value="ECO:0007669"/>
    <property type="project" value="InterPro"/>
</dbReference>
<dbReference type="Proteomes" id="UP001153620">
    <property type="component" value="Chromosome 2"/>
</dbReference>
<dbReference type="SUPFAM" id="SSF48264">
    <property type="entry name" value="Cytochrome P450"/>
    <property type="match status" value="1"/>
</dbReference>